<comment type="similarity">
    <text evidence="2 7">Belongs to the aldehyde dehydrogenase family.</text>
</comment>
<dbReference type="Proteomes" id="UP000094385">
    <property type="component" value="Unassembled WGS sequence"/>
</dbReference>
<reference evidence="10 11" key="1">
    <citation type="journal article" date="2016" name="Proc. Natl. Acad. Sci. U.S.A.">
        <title>Comparative genomics of biotechnologically important yeasts.</title>
        <authorList>
            <person name="Riley R."/>
            <person name="Haridas S."/>
            <person name="Wolfe K.H."/>
            <person name="Lopes M.R."/>
            <person name="Hittinger C.T."/>
            <person name="Goeker M."/>
            <person name="Salamov A.A."/>
            <person name="Wisecaver J.H."/>
            <person name="Long T.M."/>
            <person name="Calvey C.H."/>
            <person name="Aerts A.L."/>
            <person name="Barry K.W."/>
            <person name="Choi C."/>
            <person name="Clum A."/>
            <person name="Coughlan A.Y."/>
            <person name="Deshpande S."/>
            <person name="Douglass A.P."/>
            <person name="Hanson S.J."/>
            <person name="Klenk H.-P."/>
            <person name="LaButti K.M."/>
            <person name="Lapidus A."/>
            <person name="Lindquist E.A."/>
            <person name="Lipzen A.M."/>
            <person name="Meier-Kolthoff J.P."/>
            <person name="Ohm R.A."/>
            <person name="Otillar R.P."/>
            <person name="Pangilinan J.L."/>
            <person name="Peng Y."/>
            <person name="Rokas A."/>
            <person name="Rosa C.A."/>
            <person name="Scheuner C."/>
            <person name="Sibirny A.A."/>
            <person name="Slot J.C."/>
            <person name="Stielow J.B."/>
            <person name="Sun H."/>
            <person name="Kurtzman C.P."/>
            <person name="Blackwell M."/>
            <person name="Grigoriev I.V."/>
            <person name="Jeffries T.W."/>
        </authorList>
    </citation>
    <scope>NUCLEOTIDE SEQUENCE [LARGE SCALE GENOMIC DNA]</scope>
    <source>
        <strain evidence="10 11">NRRL Y-11557</strain>
    </source>
</reference>
<comment type="catalytic activity">
    <reaction evidence="5 8">
        <text>succinate semialdehyde + NAD(+) + H2O = succinate + NADH + 2 H(+)</text>
        <dbReference type="Rhea" id="RHEA:13217"/>
        <dbReference type="ChEBI" id="CHEBI:15377"/>
        <dbReference type="ChEBI" id="CHEBI:15378"/>
        <dbReference type="ChEBI" id="CHEBI:30031"/>
        <dbReference type="ChEBI" id="CHEBI:57540"/>
        <dbReference type="ChEBI" id="CHEBI:57706"/>
        <dbReference type="ChEBI" id="CHEBI:57945"/>
        <dbReference type="EC" id="1.2.1.16"/>
    </reaction>
</comment>
<dbReference type="FunFam" id="3.40.309.10:FF:000004">
    <property type="entry name" value="Succinate-semialdehyde dehydrogenase I"/>
    <property type="match status" value="1"/>
</dbReference>
<evidence type="ECO:0000313" key="10">
    <source>
        <dbReference type="EMBL" id="ODQ70419.1"/>
    </source>
</evidence>
<dbReference type="InterPro" id="IPR016163">
    <property type="entry name" value="Ald_DH_C"/>
</dbReference>
<dbReference type="AlphaFoldDB" id="A0A1E3PY91"/>
<evidence type="ECO:0000256" key="1">
    <source>
        <dbReference type="ARBA" id="ARBA00005176"/>
    </source>
</evidence>
<dbReference type="STRING" id="675824.A0A1E3PY91"/>
<evidence type="ECO:0000256" key="3">
    <source>
        <dbReference type="ARBA" id="ARBA00023002"/>
    </source>
</evidence>
<dbReference type="GO" id="GO:0009450">
    <property type="term" value="P:gamma-aminobutyric acid catabolic process"/>
    <property type="evidence" value="ECO:0007669"/>
    <property type="project" value="UniProtKB-UniPathway"/>
</dbReference>
<comment type="pathway">
    <text evidence="1 8">Amino-acid degradation; 4-aminobutanoate degradation.</text>
</comment>
<dbReference type="Pfam" id="PF00171">
    <property type="entry name" value="Aldedh"/>
    <property type="match status" value="1"/>
</dbReference>
<dbReference type="GO" id="GO:0034599">
    <property type="term" value="P:cellular response to oxidative stress"/>
    <property type="evidence" value="ECO:0007669"/>
    <property type="project" value="EnsemblFungi"/>
</dbReference>
<name>A0A1E3PY91_LIPST</name>
<evidence type="ECO:0000259" key="9">
    <source>
        <dbReference type="Pfam" id="PF00171"/>
    </source>
</evidence>
<evidence type="ECO:0000256" key="7">
    <source>
        <dbReference type="RuleBase" id="RU003345"/>
    </source>
</evidence>
<accession>A0A1E3PY91</accession>
<dbReference type="GO" id="GO:0005737">
    <property type="term" value="C:cytoplasm"/>
    <property type="evidence" value="ECO:0007669"/>
    <property type="project" value="TreeGrafter"/>
</dbReference>
<evidence type="ECO:0000256" key="4">
    <source>
        <dbReference type="ARBA" id="ARBA00050387"/>
    </source>
</evidence>
<evidence type="ECO:0000256" key="8">
    <source>
        <dbReference type="RuleBase" id="RU365091"/>
    </source>
</evidence>
<dbReference type="InterPro" id="IPR010102">
    <property type="entry name" value="Succ_semiAld_DH"/>
</dbReference>
<organism evidence="10 11">
    <name type="scientific">Lipomyces starkeyi NRRL Y-11557</name>
    <dbReference type="NCBI Taxonomy" id="675824"/>
    <lineage>
        <taxon>Eukaryota</taxon>
        <taxon>Fungi</taxon>
        <taxon>Dikarya</taxon>
        <taxon>Ascomycota</taxon>
        <taxon>Saccharomycotina</taxon>
        <taxon>Lipomycetes</taxon>
        <taxon>Lipomycetales</taxon>
        <taxon>Lipomycetaceae</taxon>
        <taxon>Lipomyces</taxon>
    </lineage>
</organism>
<dbReference type="GO" id="GO:0006540">
    <property type="term" value="P:gamma-aminobutyrate shunt"/>
    <property type="evidence" value="ECO:0007669"/>
    <property type="project" value="EnsemblFungi"/>
</dbReference>
<dbReference type="NCBIfam" id="TIGR01780">
    <property type="entry name" value="SSADH"/>
    <property type="match status" value="1"/>
</dbReference>
<dbReference type="SUPFAM" id="SSF53720">
    <property type="entry name" value="ALDH-like"/>
    <property type="match status" value="1"/>
</dbReference>
<comment type="catalytic activity">
    <reaction evidence="4 8">
        <text>succinate semialdehyde + NADP(+) + H2O = succinate + NADPH + 2 H(+)</text>
        <dbReference type="Rhea" id="RHEA:13213"/>
        <dbReference type="ChEBI" id="CHEBI:15377"/>
        <dbReference type="ChEBI" id="CHEBI:15378"/>
        <dbReference type="ChEBI" id="CHEBI:30031"/>
        <dbReference type="ChEBI" id="CHEBI:57706"/>
        <dbReference type="ChEBI" id="CHEBI:57783"/>
        <dbReference type="ChEBI" id="CHEBI:58349"/>
        <dbReference type="EC" id="1.2.1.16"/>
    </reaction>
</comment>
<dbReference type="InterPro" id="IPR016162">
    <property type="entry name" value="Ald_DH_N"/>
</dbReference>
<dbReference type="EC" id="1.2.1.16" evidence="8"/>
<sequence length="539" mass="58362">MARPTRPIQIPRAIPPQTTSWGVAANKQTAPLASRMLRSGQCHSLSTINMKDKLSARYLFREAAIIDGKDYPSTTHFHVYDPATQAQIGICPDLTSRQVDEAIAAAYKAFNSFRRTTPFERAKLLREWRDLVMESQEDLATMITLENGKPIAEAKGEVAYAASFMDWFAGEAPRAYGDVIAPSVAGNRAITIKQPLGVCGIITPWNFPAAMITRKVSAAIAAGCTVVIKPDSETPFTAIALAKLAKIAGIPDGVVNVITTKSYLKEVGEKLCTDERIKKVSFTGSTNVGKLLMGQSSSTLKKLSFELGGNAPFIVFPDTPVAEAVTAAVSCKFRGSGQTCVCANRLFVHESIYDEFCELLAEKVSGFKIGNGLEEGVTHGPLIHDRAVDKVEAHVDDAVKHGGKVLVGGKRATEIGKYFYYPTVIRDAKPRIRIMKEETFGPVAAVFKFTSEEEVIALANNVEVGLASYVMTNDINRAFRVAEQLEYGMVGVNTGIISDCATPFGGVKFSGFGREGSKYGIEEYLNIKAITFGKVGAPY</sequence>
<dbReference type="UniPathway" id="UPA00733"/>
<proteinExistence type="inferred from homology"/>
<evidence type="ECO:0000256" key="2">
    <source>
        <dbReference type="ARBA" id="ARBA00009986"/>
    </source>
</evidence>
<dbReference type="FunFam" id="3.40.605.10:FF:000005">
    <property type="entry name" value="Succinate-semialdehyde dehydrogenase I"/>
    <property type="match status" value="1"/>
</dbReference>
<dbReference type="GO" id="GO:0036243">
    <property type="term" value="F:succinate-semialdehyde dehydrogenase (NADP+) activity"/>
    <property type="evidence" value="ECO:0007669"/>
    <property type="project" value="RHEA"/>
</dbReference>
<dbReference type="PROSITE" id="PS00687">
    <property type="entry name" value="ALDEHYDE_DEHYDR_GLU"/>
    <property type="match status" value="1"/>
</dbReference>
<dbReference type="OrthoDB" id="310895at2759"/>
<protein>
    <recommendedName>
        <fullName evidence="8">Succinate-semialdehyde dehydrogenase</fullName>
        <ecNumber evidence="8">1.2.1.16</ecNumber>
    </recommendedName>
</protein>
<dbReference type="InterPro" id="IPR050740">
    <property type="entry name" value="Aldehyde_DH_Superfamily"/>
</dbReference>
<dbReference type="GO" id="GO:0004777">
    <property type="term" value="F:succinate-semialdehyde dehydrogenase (NAD+) activity"/>
    <property type="evidence" value="ECO:0007669"/>
    <property type="project" value="UniProtKB-UniRule"/>
</dbReference>
<feature type="active site" evidence="6">
    <location>
        <position position="306"/>
    </location>
</feature>
<keyword evidence="11" id="KW-1185">Reference proteome</keyword>
<dbReference type="CDD" id="cd07103">
    <property type="entry name" value="ALDH_F5_SSADH_GabD"/>
    <property type="match status" value="1"/>
</dbReference>
<evidence type="ECO:0000256" key="6">
    <source>
        <dbReference type="PROSITE-ProRule" id="PRU10007"/>
    </source>
</evidence>
<dbReference type="Gene3D" id="3.40.605.10">
    <property type="entry name" value="Aldehyde Dehydrogenase, Chain A, domain 1"/>
    <property type="match status" value="1"/>
</dbReference>
<dbReference type="Gene3D" id="3.40.309.10">
    <property type="entry name" value="Aldehyde Dehydrogenase, Chain A, domain 2"/>
    <property type="match status" value="1"/>
</dbReference>
<dbReference type="PANTHER" id="PTHR43353">
    <property type="entry name" value="SUCCINATE-SEMIALDEHYDE DEHYDROGENASE, MITOCHONDRIAL"/>
    <property type="match status" value="1"/>
</dbReference>
<evidence type="ECO:0000256" key="5">
    <source>
        <dbReference type="ARBA" id="ARBA00052698"/>
    </source>
</evidence>
<dbReference type="EMBL" id="KV454300">
    <property type="protein sequence ID" value="ODQ70419.1"/>
    <property type="molecule type" value="Genomic_DNA"/>
</dbReference>
<dbReference type="InterPro" id="IPR016161">
    <property type="entry name" value="Ald_DH/histidinol_DH"/>
</dbReference>
<gene>
    <name evidence="10" type="ORF">LIPSTDRAFT_5880</name>
</gene>
<evidence type="ECO:0000313" key="11">
    <source>
        <dbReference type="Proteomes" id="UP000094385"/>
    </source>
</evidence>
<keyword evidence="3 7" id="KW-0560">Oxidoreductase</keyword>
<dbReference type="PANTHER" id="PTHR43353:SF5">
    <property type="entry name" value="SUCCINATE-SEMIALDEHYDE DEHYDROGENASE, MITOCHONDRIAL"/>
    <property type="match status" value="1"/>
</dbReference>
<feature type="domain" description="Aldehyde dehydrogenase" evidence="9">
    <location>
        <begin position="75"/>
        <end position="530"/>
    </location>
</feature>
<dbReference type="InterPro" id="IPR029510">
    <property type="entry name" value="Ald_DH_CS_GLU"/>
</dbReference>
<dbReference type="InterPro" id="IPR015590">
    <property type="entry name" value="Aldehyde_DH_dom"/>
</dbReference>